<dbReference type="GO" id="GO:0003723">
    <property type="term" value="F:RNA binding"/>
    <property type="evidence" value="ECO:0007669"/>
    <property type="project" value="UniProtKB-KW"/>
</dbReference>
<dbReference type="AlphaFoldDB" id="B3EUI0"/>
<dbReference type="InterPro" id="IPR012340">
    <property type="entry name" value="NA-bd_OB-fold"/>
</dbReference>
<keyword evidence="8" id="KW-1185">Reference proteome</keyword>
<dbReference type="InterPro" id="IPR004659">
    <property type="entry name" value="RNase_E/G"/>
</dbReference>
<protein>
    <submittedName>
        <fullName evidence="7">Ribonuclease, Rne/Rng family</fullName>
    </submittedName>
</protein>
<evidence type="ECO:0000313" key="7">
    <source>
        <dbReference type="EMBL" id="ACE05599.1"/>
    </source>
</evidence>
<evidence type="ECO:0000256" key="5">
    <source>
        <dbReference type="ARBA" id="ARBA00022884"/>
    </source>
</evidence>
<reference evidence="7 8" key="1">
    <citation type="journal article" date="2010" name="J. Bacteriol.">
        <title>The genome of the amoeba symbiont 'Candidatus Amoebophilus asiaticus' reveals common mechanisms for host cell interaction among amoeba-associated bacteria.</title>
        <authorList>
            <person name="Schmitz-Esser S."/>
            <person name="Tischler P."/>
            <person name="Arnold R."/>
            <person name="Montanaro J."/>
            <person name="Wagner M."/>
            <person name="Rattei T."/>
            <person name="Horn M."/>
        </authorList>
    </citation>
    <scope>NUCLEOTIDE SEQUENCE [LARGE SCALE GENOMIC DNA]</scope>
    <source>
        <strain evidence="7 8">5a2</strain>
    </source>
</reference>
<dbReference type="eggNOG" id="COG1530">
    <property type="taxonomic scope" value="Bacteria"/>
</dbReference>
<keyword evidence="2" id="KW-0479">Metal-binding</keyword>
<feature type="domain" description="S1 motif" evidence="6">
    <location>
        <begin position="37"/>
        <end position="141"/>
    </location>
</feature>
<dbReference type="PANTHER" id="PTHR30001:SF0">
    <property type="entry name" value="RIBONUCLEASE G"/>
    <property type="match status" value="1"/>
</dbReference>
<dbReference type="STRING" id="452471.Aasi_0153"/>
<evidence type="ECO:0000256" key="4">
    <source>
        <dbReference type="ARBA" id="ARBA00022842"/>
    </source>
</evidence>
<dbReference type="Pfam" id="PF10150">
    <property type="entry name" value="RNase_E_G"/>
    <property type="match status" value="1"/>
</dbReference>
<proteinExistence type="predicted"/>
<dbReference type="PANTHER" id="PTHR30001">
    <property type="entry name" value="RIBONUCLEASE"/>
    <property type="match status" value="1"/>
</dbReference>
<dbReference type="Gene3D" id="3.40.1260.20">
    <property type="entry name" value="Ribonuclease E, catalytic domain"/>
    <property type="match status" value="1"/>
</dbReference>
<gene>
    <name evidence="7" type="ordered locus">Aasi_0153</name>
</gene>
<dbReference type="RefSeq" id="WP_012472365.1">
    <property type="nucleotide sequence ID" value="NC_010830.1"/>
</dbReference>
<sequence length="516" mass="58463">MALELVISAVQDGFRIAFLKDGALIEYQTEEKDTKFTVGDIYLGTVKKLAHNLNASFVDIGYKKVAFLHYSDLGPQFYSISKFTQLAINGQVKDYKLNDFTLEPPIDKLGKVSDVIHKNQPILVQIAKEPISNKGPRLSAELALAGRYMILVPVNQTVNVSKRITNSEERQRLLRLVSSIKPANFGLIIRTAAEGKEVAKLVQDLKELLEKWEAGIKALSHAVPRDKVIGEINRASSILRDMLSEKFDNILIDDPTAYSELKQYIKTIAPEKEKIVKQYQGKVKLFEHLGIEKQLKLLFGQTVSIEGGGYLIIEHTEAMHVIDVNSGNSAIEKDHEEMALSINLAAAKEIARQLRLRDMGGIIVIDFIDIRDPENKRKIYQAMKEYMSEDRSKVTVLPLSKFGLMQITRQRVRPVTNLITQEQCPTCDGTGKISPSILIADQIEKSIQLLLTTQNEESITLFVHPYLYAYFTAGFFSRRLKWLLKYKKWINLAEDSSLGITEYKFINKQNEEIELS</sequence>
<dbReference type="CDD" id="cd04453">
    <property type="entry name" value="S1_RNase_E"/>
    <property type="match status" value="1"/>
</dbReference>
<dbReference type="GO" id="GO:0016787">
    <property type="term" value="F:hydrolase activity"/>
    <property type="evidence" value="ECO:0007669"/>
    <property type="project" value="UniProtKB-KW"/>
</dbReference>
<evidence type="ECO:0000313" key="8">
    <source>
        <dbReference type="Proteomes" id="UP000001227"/>
    </source>
</evidence>
<evidence type="ECO:0000256" key="2">
    <source>
        <dbReference type="ARBA" id="ARBA00022723"/>
    </source>
</evidence>
<dbReference type="GO" id="GO:0006364">
    <property type="term" value="P:rRNA processing"/>
    <property type="evidence" value="ECO:0007669"/>
    <property type="project" value="TreeGrafter"/>
</dbReference>
<keyword evidence="3" id="KW-0378">Hydrolase</keyword>
<dbReference type="EMBL" id="CP001102">
    <property type="protein sequence ID" value="ACE05599.1"/>
    <property type="molecule type" value="Genomic_DNA"/>
</dbReference>
<organism evidence="7 8">
    <name type="scientific">Amoebophilus asiaticus (strain 5a2)</name>
    <dbReference type="NCBI Taxonomy" id="452471"/>
    <lineage>
        <taxon>Bacteria</taxon>
        <taxon>Pseudomonadati</taxon>
        <taxon>Bacteroidota</taxon>
        <taxon>Cytophagia</taxon>
        <taxon>Cytophagales</taxon>
        <taxon>Amoebophilaceae</taxon>
        <taxon>Candidatus Amoebophilus</taxon>
    </lineage>
</organism>
<dbReference type="GO" id="GO:0046872">
    <property type="term" value="F:metal ion binding"/>
    <property type="evidence" value="ECO:0007669"/>
    <property type="project" value="UniProtKB-KW"/>
</dbReference>
<accession>B3EUI0</accession>
<dbReference type="GO" id="GO:0005737">
    <property type="term" value="C:cytoplasm"/>
    <property type="evidence" value="ECO:0007669"/>
    <property type="project" value="TreeGrafter"/>
</dbReference>
<dbReference type="KEGG" id="aas:Aasi_0153"/>
<dbReference type="InterPro" id="IPR003029">
    <property type="entry name" value="S1_domain"/>
</dbReference>
<evidence type="ECO:0000256" key="1">
    <source>
        <dbReference type="ARBA" id="ARBA00001946"/>
    </source>
</evidence>
<dbReference type="SMART" id="SM00316">
    <property type="entry name" value="S1"/>
    <property type="match status" value="1"/>
</dbReference>
<dbReference type="HOGENOM" id="CLU_003468_5_3_10"/>
<dbReference type="SUPFAM" id="SSF50249">
    <property type="entry name" value="Nucleic acid-binding proteins"/>
    <property type="match status" value="1"/>
</dbReference>
<dbReference type="Proteomes" id="UP000001227">
    <property type="component" value="Chromosome"/>
</dbReference>
<dbReference type="Gene3D" id="2.40.50.140">
    <property type="entry name" value="Nucleic acid-binding proteins"/>
    <property type="match status" value="1"/>
</dbReference>
<keyword evidence="4" id="KW-0460">Magnesium</keyword>
<keyword evidence="5" id="KW-0694">RNA-binding</keyword>
<evidence type="ECO:0000256" key="3">
    <source>
        <dbReference type="ARBA" id="ARBA00022801"/>
    </source>
</evidence>
<comment type="cofactor">
    <cofactor evidence="1">
        <name>Mg(2+)</name>
        <dbReference type="ChEBI" id="CHEBI:18420"/>
    </cofactor>
</comment>
<evidence type="ECO:0000259" key="6">
    <source>
        <dbReference type="SMART" id="SM00316"/>
    </source>
</evidence>
<dbReference type="InterPro" id="IPR019307">
    <property type="entry name" value="RNA-bd_AU-1/RNase_E/G"/>
</dbReference>
<dbReference type="GO" id="GO:0004540">
    <property type="term" value="F:RNA nuclease activity"/>
    <property type="evidence" value="ECO:0007669"/>
    <property type="project" value="InterPro"/>
</dbReference>
<name>B3EUI0_AMOA5</name>
<dbReference type="OrthoDB" id="9804278at2"/>
<dbReference type="NCBIfam" id="TIGR00757">
    <property type="entry name" value="RNaseEG"/>
    <property type="match status" value="1"/>
</dbReference>